<sequence>MDRLSADHRFLIIHRSLRPCIRHVRFATGSRATLFDLTGNLSTSYGLKSWIKAGVLRRKVIMGLPFYGKTWSLKDPEVSGLGASAMSIGQGQKVA</sequence>
<reference evidence="2" key="1">
    <citation type="journal article" date="2016" name="Nat. Genet.">
        <title>A high-quality carrot genome assembly provides new insights into carotenoid accumulation and asterid genome evolution.</title>
        <authorList>
            <person name="Iorizzo M."/>
            <person name="Ellison S."/>
            <person name="Senalik D."/>
            <person name="Zeng P."/>
            <person name="Satapoomin P."/>
            <person name="Huang J."/>
            <person name="Bowman M."/>
            <person name="Iovene M."/>
            <person name="Sanseverino W."/>
            <person name="Cavagnaro P."/>
            <person name="Yildiz M."/>
            <person name="Macko-Podgorni A."/>
            <person name="Moranska E."/>
            <person name="Grzebelus E."/>
            <person name="Grzebelus D."/>
            <person name="Ashrafi H."/>
            <person name="Zheng Z."/>
            <person name="Cheng S."/>
            <person name="Spooner D."/>
            <person name="Van Deynze A."/>
            <person name="Simon P."/>
        </authorList>
    </citation>
    <scope>NUCLEOTIDE SEQUENCE [LARGE SCALE GENOMIC DNA]</scope>
    <source>
        <tissue evidence="2">Leaf</tissue>
    </source>
</reference>
<protein>
    <recommendedName>
        <fullName evidence="1">GH18 domain-containing protein</fullName>
    </recommendedName>
</protein>
<dbReference type="GO" id="GO:0004568">
    <property type="term" value="F:chitinase activity"/>
    <property type="evidence" value="ECO:0007669"/>
    <property type="project" value="TreeGrafter"/>
</dbReference>
<organism evidence="2">
    <name type="scientific">Daucus carota subsp. sativus</name>
    <name type="common">Carrot</name>
    <dbReference type="NCBI Taxonomy" id="79200"/>
    <lineage>
        <taxon>Eukaryota</taxon>
        <taxon>Viridiplantae</taxon>
        <taxon>Streptophyta</taxon>
        <taxon>Embryophyta</taxon>
        <taxon>Tracheophyta</taxon>
        <taxon>Spermatophyta</taxon>
        <taxon>Magnoliopsida</taxon>
        <taxon>eudicotyledons</taxon>
        <taxon>Gunneridae</taxon>
        <taxon>Pentapetalae</taxon>
        <taxon>asterids</taxon>
        <taxon>campanulids</taxon>
        <taxon>Apiales</taxon>
        <taxon>Apiaceae</taxon>
        <taxon>Apioideae</taxon>
        <taxon>Scandiceae</taxon>
        <taxon>Daucinae</taxon>
        <taxon>Daucus</taxon>
        <taxon>Daucus sect. Daucus</taxon>
    </lineage>
</organism>
<dbReference type="InterPro" id="IPR050314">
    <property type="entry name" value="Glycosyl_Hydrlase_18"/>
</dbReference>
<name>A0A166DB24_DAUCS</name>
<dbReference type="InterPro" id="IPR001223">
    <property type="entry name" value="Glyco_hydro18_cat"/>
</dbReference>
<dbReference type="GO" id="GO:0006032">
    <property type="term" value="P:chitin catabolic process"/>
    <property type="evidence" value="ECO:0007669"/>
    <property type="project" value="TreeGrafter"/>
</dbReference>
<dbReference type="GO" id="GO:0008061">
    <property type="term" value="F:chitin binding"/>
    <property type="evidence" value="ECO:0007669"/>
    <property type="project" value="TreeGrafter"/>
</dbReference>
<dbReference type="EMBL" id="LNRQ01000002">
    <property type="protein sequence ID" value="KZN05030.1"/>
    <property type="molecule type" value="Genomic_DNA"/>
</dbReference>
<dbReference type="Gene3D" id="3.20.20.80">
    <property type="entry name" value="Glycosidases"/>
    <property type="match status" value="1"/>
</dbReference>
<dbReference type="InterPro" id="IPR029070">
    <property type="entry name" value="Chitinase_insertion_sf"/>
</dbReference>
<dbReference type="PANTHER" id="PTHR11177:SF396">
    <property type="entry name" value="NOD FACTOR HYDROLASE PROTEIN 1"/>
    <property type="match status" value="1"/>
</dbReference>
<dbReference type="GO" id="GO:0005975">
    <property type="term" value="P:carbohydrate metabolic process"/>
    <property type="evidence" value="ECO:0007669"/>
    <property type="project" value="InterPro"/>
</dbReference>
<gene>
    <name evidence="2" type="ORF">DCAR_005867</name>
</gene>
<dbReference type="PROSITE" id="PS51910">
    <property type="entry name" value="GH18_2"/>
    <property type="match status" value="1"/>
</dbReference>
<dbReference type="STRING" id="79200.A0A166DB24"/>
<accession>A0A166DB24</accession>
<dbReference type="Gramene" id="KZN05030">
    <property type="protein sequence ID" value="KZN05030"/>
    <property type="gene ID" value="DCAR_005867"/>
</dbReference>
<dbReference type="OMA" id="CIRHVRF"/>
<dbReference type="InterPro" id="IPR017853">
    <property type="entry name" value="GH"/>
</dbReference>
<dbReference type="Pfam" id="PF00704">
    <property type="entry name" value="Glyco_hydro_18"/>
    <property type="match status" value="1"/>
</dbReference>
<comment type="caution">
    <text evidence="2">The sequence shown here is derived from an EMBL/GenBank/DDBJ whole genome shotgun (WGS) entry which is preliminary data.</text>
</comment>
<dbReference type="GO" id="GO:0005576">
    <property type="term" value="C:extracellular region"/>
    <property type="evidence" value="ECO:0007669"/>
    <property type="project" value="TreeGrafter"/>
</dbReference>
<dbReference type="Gene3D" id="3.10.50.10">
    <property type="match status" value="1"/>
</dbReference>
<dbReference type="PANTHER" id="PTHR11177">
    <property type="entry name" value="CHITINASE"/>
    <property type="match status" value="1"/>
</dbReference>
<evidence type="ECO:0000313" key="2">
    <source>
        <dbReference type="EMBL" id="KZN05030.1"/>
    </source>
</evidence>
<dbReference type="SUPFAM" id="SSF51445">
    <property type="entry name" value="(Trans)glycosidases"/>
    <property type="match status" value="1"/>
</dbReference>
<proteinExistence type="predicted"/>
<evidence type="ECO:0000259" key="1">
    <source>
        <dbReference type="PROSITE" id="PS51910"/>
    </source>
</evidence>
<feature type="domain" description="GH18" evidence="1">
    <location>
        <begin position="1"/>
        <end position="95"/>
    </location>
</feature>
<dbReference type="AlphaFoldDB" id="A0A166DB24"/>